<dbReference type="STRING" id="671143.DAMO_0143"/>
<dbReference type="Pfam" id="PF01161">
    <property type="entry name" value="PBP"/>
    <property type="match status" value="1"/>
</dbReference>
<dbReference type="NCBIfam" id="TIGR00481">
    <property type="entry name" value="YbhB/YbcL family Raf kinase inhibitor-like protein"/>
    <property type="match status" value="1"/>
</dbReference>
<dbReference type="PANTHER" id="PTHR30289">
    <property type="entry name" value="UNCHARACTERIZED PROTEIN YBCL-RELATED"/>
    <property type="match status" value="1"/>
</dbReference>
<dbReference type="Proteomes" id="UP000006898">
    <property type="component" value="Chromosome"/>
</dbReference>
<name>D5MIA5_METO1</name>
<dbReference type="InterPro" id="IPR008914">
    <property type="entry name" value="PEBP"/>
</dbReference>
<dbReference type="HOGENOM" id="CLU_083918_3_2_0"/>
<dbReference type="AlphaFoldDB" id="D5MIA5"/>
<protein>
    <recommendedName>
        <fullName evidence="3">YbhB/YbcL family Raf kinase inhibitor-like protein</fullName>
    </recommendedName>
</protein>
<dbReference type="InterPro" id="IPR005247">
    <property type="entry name" value="YbhB_YbcL/LppC-like"/>
</dbReference>
<dbReference type="PANTHER" id="PTHR30289:SF1">
    <property type="entry name" value="PEBP (PHOSPHATIDYLETHANOLAMINE-BINDING PROTEIN) FAMILY PROTEIN"/>
    <property type="match status" value="1"/>
</dbReference>
<dbReference type="InterPro" id="IPR036610">
    <property type="entry name" value="PEBP-like_sf"/>
</dbReference>
<sequence>MVFLNVLARLVVAGFAALLIGAGGTSMELKSQAFQADKMIPAKYTCDGQDISPPLSWSDPPATTMSFALISDDPDAPMGTWVHWVLWNIPVSARTLEENLAKTASLANGAKQGTTDFHRVGYGGPCPPSGTHRYYFKLYALDTTLDLPSSTTKKDLEKAMQGHILAQTELMGTYRRG</sequence>
<proteinExistence type="predicted"/>
<dbReference type="eggNOG" id="COG1881">
    <property type="taxonomic scope" value="Bacteria"/>
</dbReference>
<dbReference type="Gene3D" id="3.90.280.10">
    <property type="entry name" value="PEBP-like"/>
    <property type="match status" value="1"/>
</dbReference>
<evidence type="ECO:0000313" key="1">
    <source>
        <dbReference type="EMBL" id="CBE67255.1"/>
    </source>
</evidence>
<dbReference type="SUPFAM" id="SSF49777">
    <property type="entry name" value="PEBP-like"/>
    <property type="match status" value="1"/>
</dbReference>
<dbReference type="PATRIC" id="fig|671143.5.peg.124"/>
<organism evidence="1 2">
    <name type="scientific">Methylomirabilis oxygeniifera</name>
    <dbReference type="NCBI Taxonomy" id="671143"/>
    <lineage>
        <taxon>Bacteria</taxon>
        <taxon>Candidatus Methylomirabilota</taxon>
        <taxon>Candidatus Methylomirabilia</taxon>
        <taxon>Candidatus Methylomirabilales</taxon>
        <taxon>Candidatus Methylomirabilaceae</taxon>
        <taxon>Candidatus Methylomirabilis</taxon>
    </lineage>
</organism>
<evidence type="ECO:0000313" key="2">
    <source>
        <dbReference type="Proteomes" id="UP000006898"/>
    </source>
</evidence>
<dbReference type="EMBL" id="FP565575">
    <property type="protein sequence ID" value="CBE67255.1"/>
    <property type="molecule type" value="Genomic_DNA"/>
</dbReference>
<dbReference type="KEGG" id="mox:DAMO_0143"/>
<accession>D5MIA5</accession>
<reference evidence="1 2" key="1">
    <citation type="journal article" date="2010" name="Nature">
        <title>Nitrite-driven anaerobic methane oxidation by oxygenic bacteria.</title>
        <authorList>
            <person name="Ettwig K.F."/>
            <person name="Butler M.K."/>
            <person name="Le Paslier D."/>
            <person name="Pelletier E."/>
            <person name="Mangenot S."/>
            <person name="Kuypers M.M.M."/>
            <person name="Schreiber F."/>
            <person name="Dutilh B.E."/>
            <person name="Zedelius J."/>
            <person name="de Beer D."/>
            <person name="Gloerich J."/>
            <person name="Wessels H.J.C.T."/>
            <person name="van Allen T."/>
            <person name="Luesken F."/>
            <person name="Wu M."/>
            <person name="van de Pas-Schoonen K.T."/>
            <person name="Op den Camp H.J.M."/>
            <person name="Janssen-Megens E.M."/>
            <person name="Francoijs K-J."/>
            <person name="Stunnenberg H."/>
            <person name="Weissenbach J."/>
            <person name="Jetten M.S.M."/>
            <person name="Strous M."/>
        </authorList>
    </citation>
    <scope>NUCLEOTIDE SEQUENCE [LARGE SCALE GENOMIC DNA]</scope>
</reference>
<evidence type="ECO:0008006" key="3">
    <source>
        <dbReference type="Google" id="ProtNLM"/>
    </source>
</evidence>
<gene>
    <name evidence="1" type="ORF">DAMO_0143</name>
</gene>
<dbReference type="CDD" id="cd00865">
    <property type="entry name" value="PEBP_bact_arch"/>
    <property type="match status" value="1"/>
</dbReference>